<dbReference type="Proteomes" id="UP000737018">
    <property type="component" value="Unassembled WGS sequence"/>
</dbReference>
<evidence type="ECO:0000313" key="2">
    <source>
        <dbReference type="Proteomes" id="UP000737018"/>
    </source>
</evidence>
<gene>
    <name evidence="1" type="ORF">CMV_017876</name>
</gene>
<evidence type="ECO:0000313" key="1">
    <source>
        <dbReference type="EMBL" id="KAF3957074.1"/>
    </source>
</evidence>
<comment type="caution">
    <text evidence="1">The sequence shown here is derived from an EMBL/GenBank/DDBJ whole genome shotgun (WGS) entry which is preliminary data.</text>
</comment>
<dbReference type="AlphaFoldDB" id="A0A8J4VQ42"/>
<protein>
    <submittedName>
        <fullName evidence="1">Uncharacterized protein</fullName>
    </submittedName>
</protein>
<reference evidence="1" key="1">
    <citation type="submission" date="2020-03" db="EMBL/GenBank/DDBJ databases">
        <title>Castanea mollissima Vanexum genome sequencing.</title>
        <authorList>
            <person name="Staton M."/>
        </authorList>
    </citation>
    <scope>NUCLEOTIDE SEQUENCE</scope>
    <source>
        <tissue evidence="1">Leaf</tissue>
    </source>
</reference>
<accession>A0A8J4VQ42</accession>
<dbReference type="EMBL" id="JRKL02002919">
    <property type="protein sequence ID" value="KAF3957074.1"/>
    <property type="molecule type" value="Genomic_DNA"/>
</dbReference>
<keyword evidence="2" id="KW-1185">Reference proteome</keyword>
<sequence>MKEKDTAKVSGMWQSCSTCLSNNKSQSKLECTQRKKLLDPSSTSAPLNLKRWFESDPLCQRVLATGRL</sequence>
<name>A0A8J4VQ42_9ROSI</name>
<organism evidence="1 2">
    <name type="scientific">Castanea mollissima</name>
    <name type="common">Chinese chestnut</name>
    <dbReference type="NCBI Taxonomy" id="60419"/>
    <lineage>
        <taxon>Eukaryota</taxon>
        <taxon>Viridiplantae</taxon>
        <taxon>Streptophyta</taxon>
        <taxon>Embryophyta</taxon>
        <taxon>Tracheophyta</taxon>
        <taxon>Spermatophyta</taxon>
        <taxon>Magnoliopsida</taxon>
        <taxon>eudicotyledons</taxon>
        <taxon>Gunneridae</taxon>
        <taxon>Pentapetalae</taxon>
        <taxon>rosids</taxon>
        <taxon>fabids</taxon>
        <taxon>Fagales</taxon>
        <taxon>Fagaceae</taxon>
        <taxon>Castanea</taxon>
    </lineage>
</organism>
<proteinExistence type="predicted"/>